<feature type="transmembrane region" description="Helical" evidence="8">
    <location>
        <begin position="194"/>
        <end position="219"/>
    </location>
</feature>
<dbReference type="GO" id="GO:0005886">
    <property type="term" value="C:plasma membrane"/>
    <property type="evidence" value="ECO:0007669"/>
    <property type="project" value="UniProtKB-SubCell"/>
</dbReference>
<feature type="transmembrane region" description="Helical" evidence="8">
    <location>
        <begin position="322"/>
        <end position="344"/>
    </location>
</feature>
<feature type="domain" description="NADH:quinone oxidoreductase/Mrp antiporter transmembrane" evidence="9">
    <location>
        <begin position="124"/>
        <end position="407"/>
    </location>
</feature>
<comment type="similarity">
    <text evidence="2">Belongs to the CPA3 antiporters (TC 2.A.63) subunit D family.</text>
</comment>
<comment type="caution">
    <text evidence="10">The sequence shown here is derived from an EMBL/GenBank/DDBJ whole genome shotgun (WGS) entry which is preliminary data.</text>
</comment>
<evidence type="ECO:0000256" key="2">
    <source>
        <dbReference type="ARBA" id="ARBA00005346"/>
    </source>
</evidence>
<dbReference type="EMBL" id="JAAEDL010000031">
    <property type="protein sequence ID" value="MBR0683370.1"/>
    <property type="molecule type" value="Genomic_DNA"/>
</dbReference>
<feature type="transmembrane region" description="Helical" evidence="8">
    <location>
        <begin position="440"/>
        <end position="462"/>
    </location>
</feature>
<feature type="transmembrane region" description="Helical" evidence="8">
    <location>
        <begin position="231"/>
        <end position="251"/>
    </location>
</feature>
<feature type="transmembrane region" description="Helical" evidence="8">
    <location>
        <begin position="290"/>
        <end position="310"/>
    </location>
</feature>
<keyword evidence="6 8" id="KW-0472">Membrane</keyword>
<dbReference type="PANTHER" id="PTHR42703">
    <property type="entry name" value="NADH DEHYDROGENASE"/>
    <property type="match status" value="1"/>
</dbReference>
<dbReference type="Proteomes" id="UP001138709">
    <property type="component" value="Unassembled WGS sequence"/>
</dbReference>
<evidence type="ECO:0000256" key="4">
    <source>
        <dbReference type="ARBA" id="ARBA00022692"/>
    </source>
</evidence>
<dbReference type="PANTHER" id="PTHR42703:SF1">
    <property type="entry name" value="NA(+)_H(+) ANTIPORTER SUBUNIT D1"/>
    <property type="match status" value="1"/>
</dbReference>
<keyword evidence="11" id="KW-1185">Reference proteome</keyword>
<evidence type="ECO:0000256" key="5">
    <source>
        <dbReference type="ARBA" id="ARBA00022989"/>
    </source>
</evidence>
<organism evidence="10 11">
    <name type="scientific">Neoroseomonas eburnea</name>
    <dbReference type="NCBI Taxonomy" id="1346889"/>
    <lineage>
        <taxon>Bacteria</taxon>
        <taxon>Pseudomonadati</taxon>
        <taxon>Pseudomonadota</taxon>
        <taxon>Alphaproteobacteria</taxon>
        <taxon>Acetobacterales</taxon>
        <taxon>Acetobacteraceae</taxon>
        <taxon>Neoroseomonas</taxon>
    </lineage>
</organism>
<reference evidence="10" key="2">
    <citation type="journal article" date="2021" name="Syst. Appl. Microbiol.">
        <title>Roseomonas hellenica sp. nov., isolated from roots of wild-growing Alkanna tinctoria.</title>
        <authorList>
            <person name="Rat A."/>
            <person name="Naranjo H.D."/>
            <person name="Lebbe L."/>
            <person name="Cnockaert M."/>
            <person name="Krigas N."/>
            <person name="Grigoriadou K."/>
            <person name="Maloupa E."/>
            <person name="Willems A."/>
        </authorList>
    </citation>
    <scope>NUCLEOTIDE SEQUENCE</scope>
    <source>
        <strain evidence="10">LMG 31228</strain>
    </source>
</reference>
<dbReference type="InterPro" id="IPR001750">
    <property type="entry name" value="ND/Mrp_TM"/>
</dbReference>
<keyword evidence="4 7" id="KW-0812">Transmembrane</keyword>
<evidence type="ECO:0000313" key="10">
    <source>
        <dbReference type="EMBL" id="MBR0683370.1"/>
    </source>
</evidence>
<evidence type="ECO:0000259" key="9">
    <source>
        <dbReference type="Pfam" id="PF00361"/>
    </source>
</evidence>
<dbReference type="GO" id="GO:0042773">
    <property type="term" value="P:ATP synthesis coupled electron transport"/>
    <property type="evidence" value="ECO:0007669"/>
    <property type="project" value="InterPro"/>
</dbReference>
<dbReference type="PRINTS" id="PR01437">
    <property type="entry name" value="NUOXDRDTASE4"/>
</dbReference>
<feature type="transmembrane region" description="Helical" evidence="8">
    <location>
        <begin position="153"/>
        <end position="174"/>
    </location>
</feature>
<name>A0A9X9XI34_9PROT</name>
<evidence type="ECO:0000256" key="8">
    <source>
        <dbReference type="SAM" id="Phobius"/>
    </source>
</evidence>
<evidence type="ECO:0000256" key="7">
    <source>
        <dbReference type="RuleBase" id="RU000320"/>
    </source>
</evidence>
<evidence type="ECO:0000313" key="11">
    <source>
        <dbReference type="Proteomes" id="UP001138709"/>
    </source>
</evidence>
<proteinExistence type="inferred from homology"/>
<accession>A0A9X9XI34</accession>
<dbReference type="GO" id="GO:0008137">
    <property type="term" value="F:NADH dehydrogenase (ubiquinone) activity"/>
    <property type="evidence" value="ECO:0007669"/>
    <property type="project" value="InterPro"/>
</dbReference>
<dbReference type="InterPro" id="IPR003918">
    <property type="entry name" value="NADH_UbQ_OxRdtase"/>
</dbReference>
<comment type="subcellular location">
    <subcellularLocation>
        <location evidence="1">Cell membrane</location>
        <topology evidence="1">Multi-pass membrane protein</topology>
    </subcellularLocation>
    <subcellularLocation>
        <location evidence="7">Membrane</location>
        <topology evidence="7">Multi-pass membrane protein</topology>
    </subcellularLocation>
</comment>
<feature type="transmembrane region" description="Helical" evidence="8">
    <location>
        <begin position="103"/>
        <end position="121"/>
    </location>
</feature>
<feature type="transmembrane region" description="Helical" evidence="8">
    <location>
        <begin position="27"/>
        <end position="45"/>
    </location>
</feature>
<feature type="transmembrane region" description="Helical" evidence="8">
    <location>
        <begin position="70"/>
        <end position="91"/>
    </location>
</feature>
<feature type="transmembrane region" description="Helical" evidence="8">
    <location>
        <begin position="257"/>
        <end position="278"/>
    </location>
</feature>
<protein>
    <submittedName>
        <fullName evidence="10">Oxidoreductase</fullName>
    </submittedName>
</protein>
<gene>
    <name evidence="10" type="ORF">GXW74_22985</name>
</gene>
<dbReference type="Pfam" id="PF00361">
    <property type="entry name" value="Proton_antipo_M"/>
    <property type="match status" value="1"/>
</dbReference>
<feature type="transmembrane region" description="Helical" evidence="8">
    <location>
        <begin position="356"/>
        <end position="380"/>
    </location>
</feature>
<evidence type="ECO:0000256" key="1">
    <source>
        <dbReference type="ARBA" id="ARBA00004651"/>
    </source>
</evidence>
<evidence type="ECO:0000256" key="3">
    <source>
        <dbReference type="ARBA" id="ARBA00022475"/>
    </source>
</evidence>
<keyword evidence="3" id="KW-1003">Cell membrane</keyword>
<feature type="transmembrane region" description="Helical" evidence="8">
    <location>
        <begin position="6"/>
        <end position="22"/>
    </location>
</feature>
<keyword evidence="5 8" id="KW-1133">Transmembrane helix</keyword>
<feature type="transmembrane region" description="Helical" evidence="8">
    <location>
        <begin position="127"/>
        <end position="146"/>
    </location>
</feature>
<dbReference type="InterPro" id="IPR050586">
    <property type="entry name" value="CPA3_Na-H_Antiporter_D"/>
</dbReference>
<dbReference type="AlphaFoldDB" id="A0A9X9XI34"/>
<dbReference type="RefSeq" id="WP_211848943.1">
    <property type="nucleotide sequence ID" value="NZ_JAAEDL010000031.1"/>
</dbReference>
<reference evidence="10" key="1">
    <citation type="submission" date="2020-01" db="EMBL/GenBank/DDBJ databases">
        <authorList>
            <person name="Rat A."/>
        </authorList>
    </citation>
    <scope>NUCLEOTIDE SEQUENCE</scope>
    <source>
        <strain evidence="10">LMG 31228</strain>
    </source>
</reference>
<sequence length="480" mass="48822">MSPLDLLVAVPLGFMLAALLSGRAARWLILPAVPAMAGLALWLALVPPDAAYLVGHWDLPLGILLRPDGVARLMVAATALVIGAVGLHALVDPPEKAGNAAQAETFWPLIYLLWAGANAGFLTTDLFNLYVTLEMVSLAAVALAAMGSLEAALRYFMIALVGSLAYLLGVALLVGRYNTVDVTLLSQVAQPDLATMLALGLMTAGLLIKAALFPLHGWLPPAHAAAPAPASALLSAIAVKLGFVILLRLWFEAFPAVTGPTALHVLGGPGALAVIYGSVQAMRQQRLKALVAYSTVAQVGYLFLAFPLVAGAPDPSGAWAGMMLHAVAHMLAKAAMFLAAGLMLKAAAGDRIGDLGGLAQAMPLTVTAFGLAAVSLMGLPPSGGFTGKFLLLNAAIAQGAFLYAGVMILGGLLAAVYFFRTLSACFAAGPAPREPATRGVCTAAPLVLAGLAIAMGFGGSALHNLSAIAAPWAAPGAAAP</sequence>
<feature type="transmembrane region" description="Helical" evidence="8">
    <location>
        <begin position="400"/>
        <end position="419"/>
    </location>
</feature>
<evidence type="ECO:0000256" key="6">
    <source>
        <dbReference type="ARBA" id="ARBA00023136"/>
    </source>
</evidence>